<protein>
    <submittedName>
        <fullName evidence="1">Guanine nucleotide binding protein, alpha subunit</fullName>
    </submittedName>
</protein>
<sequence>MGRTADEDPLTIAIAPPPGETEEQKQHRLQEEAEARRISDEIDQQLKEERAALKKKKKPIKVLLLGQSESGKSTTLKNFQLNYAKQAWSAERAAWRTIIQLNLLRNVNTILDVLHSEMTSSPSDSPDSSDSDDDDGRVRVVPRTSSGKDTSLPPLRFTEQHRLLKLRLLPLRSVLSDIQNRLGLCDYPTPATSTETNSKHRNHELFVWSHAPWKSTVARKDNGGGAGQGQGHARRPSDATLRRKGGDEAETSEIIASCKEDMQALWEDSVIQEMLKRRRLRLDLMPGFFLQDVSRIARRDYTPSDDDVVRARLRTLGVQEHRILFETGPAAGLEWCLYDVGGSRTQRPAWFPYFDDCDAIIFLAPISCFDEKLAEDRKVNRLEDSYQLWRMICSCKLLSKAQIILFLNKCDLLDKKLKSGIRVKDYVPSFGDRKNDLPTVAQYFAQHFKEIARQNSVPARPFRVHLTSVVDTHATALTLGVVGESILRSQLRNADLL</sequence>
<name>A0ACB8TTT7_9APHY</name>
<evidence type="ECO:0000313" key="2">
    <source>
        <dbReference type="Proteomes" id="UP001055072"/>
    </source>
</evidence>
<keyword evidence="2" id="KW-1185">Reference proteome</keyword>
<dbReference type="EMBL" id="MU274930">
    <property type="protein sequence ID" value="KAI0085497.1"/>
    <property type="molecule type" value="Genomic_DNA"/>
</dbReference>
<comment type="caution">
    <text evidence="1">The sequence shown here is derived from an EMBL/GenBank/DDBJ whole genome shotgun (WGS) entry which is preliminary data.</text>
</comment>
<evidence type="ECO:0000313" key="1">
    <source>
        <dbReference type="EMBL" id="KAI0085497.1"/>
    </source>
</evidence>
<organism evidence="1 2">
    <name type="scientific">Irpex rosettiformis</name>
    <dbReference type="NCBI Taxonomy" id="378272"/>
    <lineage>
        <taxon>Eukaryota</taxon>
        <taxon>Fungi</taxon>
        <taxon>Dikarya</taxon>
        <taxon>Basidiomycota</taxon>
        <taxon>Agaricomycotina</taxon>
        <taxon>Agaricomycetes</taxon>
        <taxon>Polyporales</taxon>
        <taxon>Irpicaceae</taxon>
        <taxon>Irpex</taxon>
    </lineage>
</organism>
<reference evidence="1" key="1">
    <citation type="journal article" date="2021" name="Environ. Microbiol.">
        <title>Gene family expansions and transcriptome signatures uncover fungal adaptations to wood decay.</title>
        <authorList>
            <person name="Hage H."/>
            <person name="Miyauchi S."/>
            <person name="Viragh M."/>
            <person name="Drula E."/>
            <person name="Min B."/>
            <person name="Chaduli D."/>
            <person name="Navarro D."/>
            <person name="Favel A."/>
            <person name="Norest M."/>
            <person name="Lesage-Meessen L."/>
            <person name="Balint B."/>
            <person name="Merenyi Z."/>
            <person name="de Eugenio L."/>
            <person name="Morin E."/>
            <person name="Martinez A.T."/>
            <person name="Baldrian P."/>
            <person name="Stursova M."/>
            <person name="Martinez M.J."/>
            <person name="Novotny C."/>
            <person name="Magnuson J.K."/>
            <person name="Spatafora J.W."/>
            <person name="Maurice S."/>
            <person name="Pangilinan J."/>
            <person name="Andreopoulos W."/>
            <person name="LaButti K."/>
            <person name="Hundley H."/>
            <person name="Na H."/>
            <person name="Kuo A."/>
            <person name="Barry K."/>
            <person name="Lipzen A."/>
            <person name="Henrissat B."/>
            <person name="Riley R."/>
            <person name="Ahrendt S."/>
            <person name="Nagy L.G."/>
            <person name="Grigoriev I.V."/>
            <person name="Martin F."/>
            <person name="Rosso M.N."/>
        </authorList>
    </citation>
    <scope>NUCLEOTIDE SEQUENCE</scope>
    <source>
        <strain evidence="1">CBS 384.51</strain>
    </source>
</reference>
<gene>
    <name evidence="1" type="ORF">BDY19DRAFT_896375</name>
</gene>
<dbReference type="Proteomes" id="UP001055072">
    <property type="component" value="Unassembled WGS sequence"/>
</dbReference>
<accession>A0ACB8TTT7</accession>
<proteinExistence type="predicted"/>